<name>A0A3M0HXJ5_9ACTN</name>
<keyword evidence="1" id="KW-0167">Capsid protein</keyword>
<accession>A0A3M0HXJ5</accession>
<dbReference type="OrthoDB" id="1624479at2"/>
<keyword evidence="2" id="KW-1185">Reference proteome</keyword>
<gene>
    <name evidence="1" type="ORF">CTZ28_35360</name>
</gene>
<comment type="caution">
    <text evidence="1">The sequence shown here is derived from an EMBL/GenBank/DDBJ whole genome shotgun (WGS) entry which is preliminary data.</text>
</comment>
<dbReference type="EMBL" id="PENI01000032">
    <property type="protein sequence ID" value="RMB81284.1"/>
    <property type="molecule type" value="Genomic_DNA"/>
</dbReference>
<protein>
    <submittedName>
        <fullName evidence="1">Coat protein</fullName>
    </submittedName>
</protein>
<dbReference type="Proteomes" id="UP000270471">
    <property type="component" value="Unassembled WGS sequence"/>
</dbReference>
<reference evidence="1 2" key="1">
    <citation type="submission" date="2017-11" db="EMBL/GenBank/DDBJ databases">
        <title>Draft genome of actinobacteria isolated from guarana (Paullinia cupana (Mart.) Ducke.</title>
        <authorList>
            <person name="Siqueira K.A."/>
            <person name="Liotti R.G."/>
            <person name="Mendes T.A.O."/>
            <person name="Soares M.A."/>
        </authorList>
    </citation>
    <scope>NUCLEOTIDE SEQUENCE [LARGE SCALE GENOMIC DNA]</scope>
    <source>
        <strain evidence="1 2">193</strain>
    </source>
</reference>
<evidence type="ECO:0000313" key="2">
    <source>
        <dbReference type="Proteomes" id="UP000270471"/>
    </source>
</evidence>
<sequence>MAISAFIPEVWAAELLVALEKSHVYAAPGVVNRDYEGDISSFGDTVHIVSLAEPTVGTYTKHTDITIEDVDDSDQTLLINQSKYFAFEVDDVEKRQAKSGGKILSEQARKAAYKLRDVADQYVAGLMAAGVDAGNLIAEADATLTTPAAAYDLLVDLGVLLDDSDVPEESRWVAVTPAFYGMLKKDDRFVATGDAQAAMTRVNGIVGEAAGFSIRKTNNAPDGPGAGAGKLIIAGYSGAVTYAEQINKTEATRKEKGFADIVKGLHLYGSKVVRPTGLAAADVVINP</sequence>
<dbReference type="AlphaFoldDB" id="A0A3M0HXJ5"/>
<dbReference type="RefSeq" id="WP_121893866.1">
    <property type="nucleotide sequence ID" value="NZ_PENI01000032.1"/>
</dbReference>
<evidence type="ECO:0000313" key="1">
    <source>
        <dbReference type="EMBL" id="RMB81284.1"/>
    </source>
</evidence>
<keyword evidence="1" id="KW-0946">Virion</keyword>
<proteinExistence type="predicted"/>
<organism evidence="1 2">
    <name type="scientific">Streptomyces shenzhenensis</name>
    <dbReference type="NCBI Taxonomy" id="943815"/>
    <lineage>
        <taxon>Bacteria</taxon>
        <taxon>Bacillati</taxon>
        <taxon>Actinomycetota</taxon>
        <taxon>Actinomycetes</taxon>
        <taxon>Kitasatosporales</taxon>
        <taxon>Streptomycetaceae</taxon>
        <taxon>Streptomyces</taxon>
    </lineage>
</organism>